<feature type="signal peptide" evidence="1">
    <location>
        <begin position="1"/>
        <end position="27"/>
    </location>
</feature>
<dbReference type="RefSeq" id="WP_318595873.1">
    <property type="nucleotide sequence ID" value="NZ_JAWSTH010000007.1"/>
</dbReference>
<evidence type="ECO:0000256" key="1">
    <source>
        <dbReference type="SAM" id="SignalP"/>
    </source>
</evidence>
<dbReference type="InterPro" id="IPR036514">
    <property type="entry name" value="SGNH_hydro_sf"/>
</dbReference>
<name>A0ABU4HJW2_9ACTN</name>
<gene>
    <name evidence="3" type="ORF">R7226_04655</name>
</gene>
<dbReference type="Proteomes" id="UP001284601">
    <property type="component" value="Unassembled WGS sequence"/>
</dbReference>
<evidence type="ECO:0000313" key="3">
    <source>
        <dbReference type="EMBL" id="MDW5593613.1"/>
    </source>
</evidence>
<organism evidence="3 4">
    <name type="scientific">Conexibacter stalactiti</name>
    <dbReference type="NCBI Taxonomy" id="1940611"/>
    <lineage>
        <taxon>Bacteria</taxon>
        <taxon>Bacillati</taxon>
        <taxon>Actinomycetota</taxon>
        <taxon>Thermoleophilia</taxon>
        <taxon>Solirubrobacterales</taxon>
        <taxon>Conexibacteraceae</taxon>
        <taxon>Conexibacter</taxon>
    </lineage>
</organism>
<dbReference type="Pfam" id="PF13472">
    <property type="entry name" value="Lipase_GDSL_2"/>
    <property type="match status" value="1"/>
</dbReference>
<protein>
    <submittedName>
        <fullName evidence="3">GDSL-type esterase/lipase family protein</fullName>
    </submittedName>
</protein>
<comment type="caution">
    <text evidence="3">The sequence shown here is derived from an EMBL/GenBank/DDBJ whole genome shotgun (WGS) entry which is preliminary data.</text>
</comment>
<dbReference type="Gene3D" id="3.40.50.1110">
    <property type="entry name" value="SGNH hydrolase"/>
    <property type="match status" value="1"/>
</dbReference>
<feature type="chain" id="PRO_5046708031" evidence="1">
    <location>
        <begin position="28"/>
        <end position="311"/>
    </location>
</feature>
<keyword evidence="1" id="KW-0732">Signal</keyword>
<keyword evidence="4" id="KW-1185">Reference proteome</keyword>
<dbReference type="EMBL" id="JAWSTH010000007">
    <property type="protein sequence ID" value="MDW5593613.1"/>
    <property type="molecule type" value="Genomic_DNA"/>
</dbReference>
<dbReference type="InterPro" id="IPR013830">
    <property type="entry name" value="SGNH_hydro"/>
</dbReference>
<proteinExistence type="predicted"/>
<evidence type="ECO:0000313" key="4">
    <source>
        <dbReference type="Proteomes" id="UP001284601"/>
    </source>
</evidence>
<accession>A0ABU4HJW2</accession>
<sequence>MIPPRFASGIAAVAAVAALALPSAAMAARKPSAQGRRAAPQYLVSLGDSYAVGYEPNAETGGPGSGSTAGFVYQTVPLAARRGWRLRVAQFGCGGATTTSILEQLGCPVPARGPDYKPYEGKTQIAAAEAFLKKNRAKTGLITVSIGGNDVTACAREANPTVCVASVQPKLQANVRTLVNRLRKAAGPKVRIVGTTYPDVILGAWLLGTPEGRNLAGLSTFAFRTVINPTLDQQYRSIRGQFVDVTAATGAYTPLEQTTDVPGLGTIPIAVAKVCDLTWYCKYQDIHARASGYKIIADLVARTLPKGKQFR</sequence>
<feature type="domain" description="SGNH hydrolase-type esterase" evidence="2">
    <location>
        <begin position="46"/>
        <end position="206"/>
    </location>
</feature>
<reference evidence="4" key="1">
    <citation type="submission" date="2023-07" db="EMBL/GenBank/DDBJ databases">
        <title>Conexibacter stalactiti sp. nov., isolated from stalactites in a lava cave and emended description of the genus Conexibacter.</title>
        <authorList>
            <person name="Lee S.D."/>
        </authorList>
    </citation>
    <scope>NUCLEOTIDE SEQUENCE [LARGE SCALE GENOMIC DNA]</scope>
    <source>
        <strain evidence="4">KCTC 39840</strain>
    </source>
</reference>
<evidence type="ECO:0000259" key="2">
    <source>
        <dbReference type="Pfam" id="PF13472"/>
    </source>
</evidence>
<dbReference type="SUPFAM" id="SSF52266">
    <property type="entry name" value="SGNH hydrolase"/>
    <property type="match status" value="1"/>
</dbReference>